<dbReference type="NCBIfam" id="NF005381">
    <property type="entry name" value="PRK06924.1"/>
    <property type="match status" value="1"/>
</dbReference>
<dbReference type="RefSeq" id="WP_181471606.1">
    <property type="nucleotide sequence ID" value="NZ_JACEFG010000001.1"/>
</dbReference>
<dbReference type="GO" id="GO:0006729">
    <property type="term" value="P:tetrahydrobiopterin biosynthetic process"/>
    <property type="evidence" value="ECO:0007669"/>
    <property type="project" value="TreeGrafter"/>
</dbReference>
<evidence type="ECO:0000256" key="6">
    <source>
        <dbReference type="RuleBase" id="RU000363"/>
    </source>
</evidence>
<proteinExistence type="inferred from homology"/>
<dbReference type="InterPro" id="IPR002347">
    <property type="entry name" value="SDR_fam"/>
</dbReference>
<dbReference type="EMBL" id="JACEFG010000001">
    <property type="protein sequence ID" value="MBA2174620.1"/>
    <property type="molecule type" value="Genomic_DNA"/>
</dbReference>
<dbReference type="InterPro" id="IPR051721">
    <property type="entry name" value="Biopterin_syn/organic_redct"/>
</dbReference>
<dbReference type="Proteomes" id="UP000571017">
    <property type="component" value="Unassembled WGS sequence"/>
</dbReference>
<evidence type="ECO:0000256" key="3">
    <source>
        <dbReference type="ARBA" id="ARBA00022490"/>
    </source>
</evidence>
<comment type="caution">
    <text evidence="7">The sequence shown here is derived from an EMBL/GenBank/DDBJ whole genome shotgun (WGS) entry which is preliminary data.</text>
</comment>
<evidence type="ECO:0000313" key="8">
    <source>
        <dbReference type="Proteomes" id="UP000571017"/>
    </source>
</evidence>
<evidence type="ECO:0000256" key="1">
    <source>
        <dbReference type="ARBA" id="ARBA00004496"/>
    </source>
</evidence>
<dbReference type="InterPro" id="IPR036291">
    <property type="entry name" value="NAD(P)-bd_dom_sf"/>
</dbReference>
<dbReference type="PROSITE" id="PS00061">
    <property type="entry name" value="ADH_SHORT"/>
    <property type="match status" value="1"/>
</dbReference>
<keyword evidence="4" id="KW-0521">NADP</keyword>
<name>A0A838CRI2_9BACI</name>
<keyword evidence="3" id="KW-0963">Cytoplasm</keyword>
<accession>A0A838CRI2</accession>
<reference evidence="7 8" key="1">
    <citation type="journal article" date="2004" name="Extremophiles">
        <title>Halobacillus locisalis sp. nov., a halophilic bacterium isolated from a marine solar saltern of the Yellow Sea in Korea.</title>
        <authorList>
            <person name="Yoon J.H."/>
            <person name="Kang K.H."/>
            <person name="Oh T.K."/>
            <person name="Park Y.H."/>
        </authorList>
    </citation>
    <scope>NUCLEOTIDE SEQUENCE [LARGE SCALE GENOMIC DNA]</scope>
    <source>
        <strain evidence="7 8">KCTC 3788</strain>
    </source>
</reference>
<dbReference type="PANTHER" id="PTHR44085:SF2">
    <property type="entry name" value="SEPIAPTERIN REDUCTASE"/>
    <property type="match status" value="1"/>
</dbReference>
<evidence type="ECO:0000256" key="2">
    <source>
        <dbReference type="ARBA" id="ARBA00006484"/>
    </source>
</evidence>
<keyword evidence="8" id="KW-1185">Reference proteome</keyword>
<dbReference type="PRINTS" id="PR00080">
    <property type="entry name" value="SDRFAMILY"/>
</dbReference>
<dbReference type="GO" id="GO:0004757">
    <property type="term" value="F:sepiapterin reductase (NADP+) activity"/>
    <property type="evidence" value="ECO:0007669"/>
    <property type="project" value="TreeGrafter"/>
</dbReference>
<sequence length="252" mass="27764">MQYAIVTGASRGLGEAIARQLMEKNVNVIALSRNENAALKTLAEERGVSYEHISCDLSDQHDLDEALEQIVRIAFHEDTHYVYVVNNAGVIEPIDTVGSLDPGAIRTHIQVNLTAPIMLVNRIIGEANDREVHTSIINVTSGAAEKTIHGWSTYSSTKAAINRFTETLALEQEGKGHIILAYSPGVMDTEMQSEIRSASEEAFADVDKFKKMKEEGALRSPDEVAAVLMDLINQPKKIVNGKVYKLYDLIDQ</sequence>
<dbReference type="SUPFAM" id="SSF51735">
    <property type="entry name" value="NAD(P)-binding Rossmann-fold domains"/>
    <property type="match status" value="1"/>
</dbReference>
<gene>
    <name evidence="7" type="ORF">H0266_06815</name>
</gene>
<dbReference type="PRINTS" id="PR00081">
    <property type="entry name" value="GDHRDH"/>
</dbReference>
<dbReference type="PANTHER" id="PTHR44085">
    <property type="entry name" value="SEPIAPTERIN REDUCTASE"/>
    <property type="match status" value="1"/>
</dbReference>
<organism evidence="7 8">
    <name type="scientific">Halobacillus locisalis</name>
    <dbReference type="NCBI Taxonomy" id="220753"/>
    <lineage>
        <taxon>Bacteria</taxon>
        <taxon>Bacillati</taxon>
        <taxon>Bacillota</taxon>
        <taxon>Bacilli</taxon>
        <taxon>Bacillales</taxon>
        <taxon>Bacillaceae</taxon>
        <taxon>Halobacillus</taxon>
    </lineage>
</organism>
<comment type="subcellular location">
    <subcellularLocation>
        <location evidence="1">Cytoplasm</location>
    </subcellularLocation>
</comment>
<evidence type="ECO:0000256" key="5">
    <source>
        <dbReference type="ARBA" id="ARBA00023002"/>
    </source>
</evidence>
<dbReference type="EC" id="1.1.1.320" evidence="7"/>
<dbReference type="InterPro" id="IPR020904">
    <property type="entry name" value="Sc_DH/Rdtase_CS"/>
</dbReference>
<dbReference type="GO" id="GO:0005737">
    <property type="term" value="C:cytoplasm"/>
    <property type="evidence" value="ECO:0007669"/>
    <property type="project" value="UniProtKB-SubCell"/>
</dbReference>
<dbReference type="Gene3D" id="3.40.50.720">
    <property type="entry name" value="NAD(P)-binding Rossmann-like Domain"/>
    <property type="match status" value="1"/>
</dbReference>
<dbReference type="AlphaFoldDB" id="A0A838CRI2"/>
<evidence type="ECO:0000313" key="7">
    <source>
        <dbReference type="EMBL" id="MBA2174620.1"/>
    </source>
</evidence>
<dbReference type="Pfam" id="PF00106">
    <property type="entry name" value="adh_short"/>
    <property type="match status" value="1"/>
</dbReference>
<protein>
    <submittedName>
        <fullName evidence="7">(S)-benzoin forming benzil reductase</fullName>
        <ecNumber evidence="7">1.1.1.320</ecNumber>
    </submittedName>
</protein>
<keyword evidence="5 7" id="KW-0560">Oxidoreductase</keyword>
<evidence type="ECO:0000256" key="4">
    <source>
        <dbReference type="ARBA" id="ARBA00022857"/>
    </source>
</evidence>
<comment type="similarity">
    <text evidence="2 6">Belongs to the short-chain dehydrogenases/reductases (SDR) family.</text>
</comment>